<keyword evidence="6" id="KW-1185">Reference proteome</keyword>
<feature type="domain" description="MGAT4 conserved region" evidence="4">
    <location>
        <begin position="47"/>
        <end position="298"/>
    </location>
</feature>
<keyword evidence="2" id="KW-0328">Glycosyltransferase</keyword>
<evidence type="ECO:0000313" key="7">
    <source>
        <dbReference type="RefSeq" id="XP_022251005.1"/>
    </source>
</evidence>
<dbReference type="Pfam" id="PF04666">
    <property type="entry name" value="MGAT4_cons"/>
    <property type="match status" value="1"/>
</dbReference>
<evidence type="ECO:0000313" key="8">
    <source>
        <dbReference type="RefSeq" id="XP_022251006.1"/>
    </source>
</evidence>
<keyword evidence="3" id="KW-0808">Transferase</keyword>
<dbReference type="InterPro" id="IPR056576">
    <property type="entry name" value="MGAT4_A/B/C_C"/>
</dbReference>
<feature type="domain" description="MGAT4 A/B/C C-terminal" evidence="5">
    <location>
        <begin position="312"/>
        <end position="439"/>
    </location>
</feature>
<name>A0ABM1T549_LIMPO</name>
<comment type="pathway">
    <text evidence="1">Protein modification; protein glycosylation.</text>
</comment>
<protein>
    <submittedName>
        <fullName evidence="7 8">Alpha-1,3-mannosyl-glycoprotein 4-beta-N-acetylglucosaminyltransferase C-like isoform X2</fullName>
    </submittedName>
</protein>
<evidence type="ECO:0000259" key="4">
    <source>
        <dbReference type="Pfam" id="PF04666"/>
    </source>
</evidence>
<dbReference type="Proteomes" id="UP000694941">
    <property type="component" value="Unplaced"/>
</dbReference>
<sequence>MLPSSSINGSCESMIRETVRICSSEGTQTLKPKYIPKVIPVGLPVHHLLTAVQNAKIVGRDEPQKKFLTIGIPSVARKKGNYISSTLNSLINRSTAEEQRQITVVVLLADSDSSVRMYRAKWLSSQYKKYIDSGFLHIIETVPDIYPSFENLRHTFNDPDSRVRWRAKQVVDFAFSLSYGMTLSEYYLILEDDVECAPHYVKAIQEFIKIQKKDWVSLSFTGFLIIGRLLKSSDLERLVSFLMLFYSEKPVDLLILQYIDLMVPSRTVITRRVPSLFQHVGIHSSLDGKVQKLKDKKYSASIRKYQVVNPEADLVTSMKTYETYYPEMAYGLSYGYFWAMAPKANDTLDIIFHEPQNVTKIYIMSGSNDHVNDILVNGVLQVSPHFINLVSDYKAECENFVPVAGFEKGIVNVTLSNFLTQCVRIKVTMTQKNWLVISEIAIFK</sequence>
<dbReference type="PANTHER" id="PTHR12062:SF33">
    <property type="entry name" value="ALPHA-1,6-MANNOSYL-GLYCOPROTEIN 4-BETA-N-ACETYLGLUCOSAMINYLTRANSFERASE-LIKE"/>
    <property type="match status" value="1"/>
</dbReference>
<organism evidence="6 7">
    <name type="scientific">Limulus polyphemus</name>
    <name type="common">Atlantic horseshoe crab</name>
    <dbReference type="NCBI Taxonomy" id="6850"/>
    <lineage>
        <taxon>Eukaryota</taxon>
        <taxon>Metazoa</taxon>
        <taxon>Ecdysozoa</taxon>
        <taxon>Arthropoda</taxon>
        <taxon>Chelicerata</taxon>
        <taxon>Merostomata</taxon>
        <taxon>Xiphosura</taxon>
        <taxon>Limulidae</taxon>
        <taxon>Limulus</taxon>
    </lineage>
</organism>
<evidence type="ECO:0000256" key="2">
    <source>
        <dbReference type="ARBA" id="ARBA00022676"/>
    </source>
</evidence>
<reference evidence="7 8" key="1">
    <citation type="submission" date="2025-05" db="UniProtKB">
        <authorList>
            <consortium name="RefSeq"/>
        </authorList>
    </citation>
    <scope>IDENTIFICATION</scope>
    <source>
        <tissue evidence="7 8">Muscle</tissue>
    </source>
</reference>
<proteinExistence type="predicted"/>
<evidence type="ECO:0000259" key="5">
    <source>
        <dbReference type="Pfam" id="PF23524"/>
    </source>
</evidence>
<dbReference type="RefSeq" id="XP_022251006.1">
    <property type="nucleotide sequence ID" value="XM_022395298.1"/>
</dbReference>
<dbReference type="GeneID" id="106467165"/>
<evidence type="ECO:0000256" key="3">
    <source>
        <dbReference type="ARBA" id="ARBA00022679"/>
    </source>
</evidence>
<dbReference type="Pfam" id="PF23524">
    <property type="entry name" value="MGAT4A_C"/>
    <property type="match status" value="1"/>
</dbReference>
<gene>
    <name evidence="7 8" type="primary">LOC106467165</name>
</gene>
<evidence type="ECO:0000313" key="6">
    <source>
        <dbReference type="Proteomes" id="UP000694941"/>
    </source>
</evidence>
<evidence type="ECO:0000256" key="1">
    <source>
        <dbReference type="ARBA" id="ARBA00004922"/>
    </source>
</evidence>
<dbReference type="InterPro" id="IPR057279">
    <property type="entry name" value="MGAT4"/>
</dbReference>
<accession>A0ABM1T549</accession>
<dbReference type="RefSeq" id="XP_022251005.1">
    <property type="nucleotide sequence ID" value="XM_022395297.1"/>
</dbReference>
<dbReference type="InterPro" id="IPR006759">
    <property type="entry name" value="Glyco_transf_54"/>
</dbReference>
<dbReference type="PANTHER" id="PTHR12062">
    <property type="entry name" value="N-ACETYLGLUCOSAMINYLTRANSFERASE VI"/>
    <property type="match status" value="1"/>
</dbReference>